<evidence type="ECO:0000313" key="1">
    <source>
        <dbReference type="EMBL" id="HEO42544.1"/>
    </source>
</evidence>
<accession>A0A831UHR4</accession>
<organism evidence="1">
    <name type="scientific">Thermus islandicus</name>
    <dbReference type="NCBI Taxonomy" id="540988"/>
    <lineage>
        <taxon>Bacteria</taxon>
        <taxon>Thermotogati</taxon>
        <taxon>Deinococcota</taxon>
        <taxon>Deinococci</taxon>
        <taxon>Thermales</taxon>
        <taxon>Thermaceae</taxon>
        <taxon>Thermus</taxon>
    </lineage>
</organism>
<proteinExistence type="predicted"/>
<gene>
    <name evidence="1" type="ORF">ENP09_06720</name>
</gene>
<reference evidence="1" key="1">
    <citation type="journal article" date="2020" name="mSystems">
        <title>Genome- and Community-Level Interaction Insights into Carbon Utilization and Element Cycling Functions of Hydrothermarchaeota in Hydrothermal Sediment.</title>
        <authorList>
            <person name="Zhou Z."/>
            <person name="Liu Y."/>
            <person name="Xu W."/>
            <person name="Pan J."/>
            <person name="Luo Z.H."/>
            <person name="Li M."/>
        </authorList>
    </citation>
    <scope>NUCLEOTIDE SEQUENCE [LARGE SCALE GENOMIC DNA]</scope>
    <source>
        <strain evidence="1">SpSt-189</strain>
    </source>
</reference>
<name>A0A831UHR4_9DEIN</name>
<dbReference type="EMBL" id="DSHZ01000322">
    <property type="protein sequence ID" value="HEO42544.1"/>
    <property type="molecule type" value="Genomic_DNA"/>
</dbReference>
<dbReference type="AlphaFoldDB" id="A0A831UHR4"/>
<protein>
    <submittedName>
        <fullName evidence="1">Uncharacterized protein</fullName>
    </submittedName>
</protein>
<sequence>MGGEVELLVEDLEGHLPPEALKGLAEDLKAVFARHLQAERVLLLTGRDARGRLWLRVVAVLEGARPQEGGDRSRTAF</sequence>
<comment type="caution">
    <text evidence="1">The sequence shown here is derived from an EMBL/GenBank/DDBJ whole genome shotgun (WGS) entry which is preliminary data.</text>
</comment>